<dbReference type="Gene3D" id="3.60.15.10">
    <property type="entry name" value="Ribonuclease Z/Hydroxyacylglutathione hydrolase-like"/>
    <property type="match status" value="1"/>
</dbReference>
<dbReference type="EMBL" id="JYFN01000004">
    <property type="protein sequence ID" value="KJE24869.1"/>
    <property type="molecule type" value="Genomic_DNA"/>
</dbReference>
<reference evidence="3" key="1">
    <citation type="submission" date="2015-02" db="EMBL/GenBank/DDBJ databases">
        <title>Draft Genome of Frankia sp. CpI1-S.</title>
        <authorList>
            <person name="Oshone R.T."/>
            <person name="Ngom M."/>
            <person name="Ghodhbane-Gtari F."/>
            <person name="Gtari M."/>
            <person name="Morris K."/>
            <person name="Thomas K."/>
            <person name="Sen A."/>
            <person name="Tisa L.S."/>
        </authorList>
    </citation>
    <scope>NUCLEOTIDE SEQUENCE [LARGE SCALE GENOMIC DNA]</scope>
    <source>
        <strain evidence="3">CpI1-S</strain>
    </source>
</reference>
<evidence type="ECO:0000259" key="1">
    <source>
        <dbReference type="SMART" id="SM00849"/>
    </source>
</evidence>
<dbReference type="InterPro" id="IPR051453">
    <property type="entry name" value="MBL_Glyoxalase_II"/>
</dbReference>
<feature type="domain" description="Metallo-beta-lactamase" evidence="1">
    <location>
        <begin position="28"/>
        <end position="195"/>
    </location>
</feature>
<keyword evidence="3" id="KW-1185">Reference proteome</keyword>
<dbReference type="AlphaFoldDB" id="A0A0D8BLI8"/>
<evidence type="ECO:0000313" key="3">
    <source>
        <dbReference type="Proteomes" id="UP000032545"/>
    </source>
</evidence>
<dbReference type="InterPro" id="IPR001279">
    <property type="entry name" value="Metallo-B-lactamas"/>
</dbReference>
<protein>
    <submittedName>
        <fullName evidence="2">Zn-dependent hydrolase, glyoxylase</fullName>
    </submittedName>
</protein>
<dbReference type="InterPro" id="IPR036866">
    <property type="entry name" value="RibonucZ/Hydroxyglut_hydro"/>
</dbReference>
<accession>A0A0D8BLI8</accession>
<evidence type="ECO:0000313" key="2">
    <source>
        <dbReference type="EMBL" id="KJE24869.1"/>
    </source>
</evidence>
<reference evidence="2 3" key="2">
    <citation type="journal article" date="2016" name="Genome Announc.">
        <title>Permanent Draft Genome Sequences for Two Variants of Frankia sp. Strain CpI1, the First Frankia Strain Isolated from Root Nodules of Comptonia peregrina.</title>
        <authorList>
            <person name="Oshone R."/>
            <person name="Hurst S.G.IV."/>
            <person name="Abebe-Akele F."/>
            <person name="Simpson S."/>
            <person name="Morris K."/>
            <person name="Thomas W.K."/>
            <person name="Tisa L.S."/>
        </authorList>
    </citation>
    <scope>NUCLEOTIDE SEQUENCE [LARGE SCALE GENOMIC DNA]</scope>
    <source>
        <strain evidence="3">CpI1-S</strain>
    </source>
</reference>
<dbReference type="Proteomes" id="UP000032545">
    <property type="component" value="Unassembled WGS sequence"/>
</dbReference>
<keyword evidence="2" id="KW-0378">Hydrolase</keyword>
<dbReference type="PATRIC" id="fig|1502723.3.peg.3450"/>
<dbReference type="CDD" id="cd06262">
    <property type="entry name" value="metallo-hydrolase-like_MBL-fold"/>
    <property type="match status" value="1"/>
</dbReference>
<dbReference type="PANTHER" id="PTHR46233:SF4">
    <property type="entry name" value="METALLO-BETA-LACTAMASE DOMAIN-CONTAINING PROTEIN"/>
    <property type="match status" value="1"/>
</dbReference>
<gene>
    <name evidence="2" type="ORF">FF36_00877</name>
</gene>
<comment type="caution">
    <text evidence="2">The sequence shown here is derived from an EMBL/GenBank/DDBJ whole genome shotgun (WGS) entry which is preliminary data.</text>
</comment>
<dbReference type="RefSeq" id="WP_044883633.1">
    <property type="nucleotide sequence ID" value="NZ_JYFN01000004.1"/>
</dbReference>
<dbReference type="GO" id="GO:0016787">
    <property type="term" value="F:hydrolase activity"/>
    <property type="evidence" value="ECO:0007669"/>
    <property type="project" value="UniProtKB-KW"/>
</dbReference>
<name>A0A0D8BLI8_9ACTN</name>
<sequence>MTGNAGLRVDRVITRGDFTLDGQTFTVDNNVWLVGNDQEVLVIDAAHDPSVIAAAVGTRVVTSIIATHGHNDHINAAAELADLVRAPIALHPADVMLWRTIYPHRAPDRSLADGQLVGLPGGGSLRVLHTPGHSPGGICLFGELTGEPVLFSGDTLFRGGPGATGRSYSDFPTILASIRTQLLTLPANTVVHTGHGDDTTIGEEGVDYDDWVRRGR</sequence>
<dbReference type="OrthoDB" id="2971563at2"/>
<dbReference type="PANTHER" id="PTHR46233">
    <property type="entry name" value="HYDROXYACYLGLUTATHIONE HYDROLASE GLOC"/>
    <property type="match status" value="1"/>
</dbReference>
<dbReference type="SMART" id="SM00849">
    <property type="entry name" value="Lactamase_B"/>
    <property type="match status" value="1"/>
</dbReference>
<organism evidence="2 3">
    <name type="scientific">Frankia torreyi</name>
    <dbReference type="NCBI Taxonomy" id="1856"/>
    <lineage>
        <taxon>Bacteria</taxon>
        <taxon>Bacillati</taxon>
        <taxon>Actinomycetota</taxon>
        <taxon>Actinomycetes</taxon>
        <taxon>Frankiales</taxon>
        <taxon>Frankiaceae</taxon>
        <taxon>Frankia</taxon>
    </lineage>
</organism>
<proteinExistence type="predicted"/>
<dbReference type="Pfam" id="PF00753">
    <property type="entry name" value="Lactamase_B"/>
    <property type="match status" value="1"/>
</dbReference>
<dbReference type="SUPFAM" id="SSF56281">
    <property type="entry name" value="Metallo-hydrolase/oxidoreductase"/>
    <property type="match status" value="1"/>
</dbReference>